<name>A0A811VG41_CERCA</name>
<feature type="compositionally biased region" description="Gly residues" evidence="1">
    <location>
        <begin position="751"/>
        <end position="762"/>
    </location>
</feature>
<evidence type="ECO:0000256" key="1">
    <source>
        <dbReference type="SAM" id="MobiDB-lite"/>
    </source>
</evidence>
<comment type="caution">
    <text evidence="3">The sequence shown here is derived from an EMBL/GenBank/DDBJ whole genome shotgun (WGS) entry which is preliminary data.</text>
</comment>
<feature type="compositionally biased region" description="Low complexity" evidence="1">
    <location>
        <begin position="375"/>
        <end position="387"/>
    </location>
</feature>
<feature type="chain" id="PRO_5032846231" evidence="2">
    <location>
        <begin position="27"/>
        <end position="994"/>
    </location>
</feature>
<feature type="compositionally biased region" description="Acidic residues" evidence="1">
    <location>
        <begin position="388"/>
        <end position="399"/>
    </location>
</feature>
<feature type="compositionally biased region" description="Acidic residues" evidence="1">
    <location>
        <begin position="335"/>
        <end position="344"/>
    </location>
</feature>
<dbReference type="EMBL" id="CAJHJT010000056">
    <property type="protein sequence ID" value="CAD7014021.1"/>
    <property type="molecule type" value="Genomic_DNA"/>
</dbReference>
<feature type="region of interest" description="Disordered" evidence="1">
    <location>
        <begin position="96"/>
        <end position="118"/>
    </location>
</feature>
<dbReference type="AlphaFoldDB" id="A0A811VG41"/>
<feature type="region of interest" description="Disordered" evidence="1">
    <location>
        <begin position="728"/>
        <end position="767"/>
    </location>
</feature>
<protein>
    <submittedName>
        <fullName evidence="3">(Mediterranean fruit fly) hypothetical protein</fullName>
    </submittedName>
</protein>
<feature type="signal peptide" evidence="2">
    <location>
        <begin position="1"/>
        <end position="26"/>
    </location>
</feature>
<evidence type="ECO:0000313" key="3">
    <source>
        <dbReference type="EMBL" id="CAD7014021.1"/>
    </source>
</evidence>
<proteinExistence type="predicted"/>
<organism evidence="3 4">
    <name type="scientific">Ceratitis capitata</name>
    <name type="common">Mediterranean fruit fly</name>
    <name type="synonym">Tephritis capitata</name>
    <dbReference type="NCBI Taxonomy" id="7213"/>
    <lineage>
        <taxon>Eukaryota</taxon>
        <taxon>Metazoa</taxon>
        <taxon>Ecdysozoa</taxon>
        <taxon>Arthropoda</taxon>
        <taxon>Hexapoda</taxon>
        <taxon>Insecta</taxon>
        <taxon>Pterygota</taxon>
        <taxon>Neoptera</taxon>
        <taxon>Endopterygota</taxon>
        <taxon>Diptera</taxon>
        <taxon>Brachycera</taxon>
        <taxon>Muscomorpha</taxon>
        <taxon>Tephritoidea</taxon>
        <taxon>Tephritidae</taxon>
        <taxon>Ceratitis</taxon>
        <taxon>Ceratitis</taxon>
    </lineage>
</organism>
<keyword evidence="2" id="KW-0732">Signal</keyword>
<dbReference type="Proteomes" id="UP000606786">
    <property type="component" value="Unassembled WGS sequence"/>
</dbReference>
<feature type="compositionally biased region" description="Polar residues" evidence="1">
    <location>
        <begin position="106"/>
        <end position="118"/>
    </location>
</feature>
<evidence type="ECO:0000313" key="4">
    <source>
        <dbReference type="Proteomes" id="UP000606786"/>
    </source>
</evidence>
<dbReference type="OrthoDB" id="2129233at2759"/>
<accession>A0A811VG41</accession>
<feature type="compositionally biased region" description="Acidic residues" evidence="1">
    <location>
        <begin position="408"/>
        <end position="421"/>
    </location>
</feature>
<feature type="compositionally biased region" description="Low complexity" evidence="1">
    <location>
        <begin position="351"/>
        <end position="363"/>
    </location>
</feature>
<feature type="region of interest" description="Disordered" evidence="1">
    <location>
        <begin position="321"/>
        <end position="421"/>
    </location>
</feature>
<sequence length="994" mass="107529">MRSSTAFHNLPMVLLMVCAYIYTSSNLHADAVVVAVDGSASLSTEAEVSAEHTDSYNIRHGRSKVRHSNEKEQLLWAMRPQNANAGNDGVVGGDVSARGKGEDNEISGSSVNSGRKNTTNTLTVKKSHLLSADDYDGDLMPNSAEATTYNFTAHKSTTHTRVDGSWNHKEAVSSIQTGNSELFGSDYWRNSYVNGSLINPFVGSAKRRLKPAIHIEPLSRSHSVAAAYFGAPAKRKDITHTETPDVGPNGLVTTEAPVTHRIRKLHMKKIMESIRNSGGGVGEAASVLMTAEQLQGRPMDLELVKLDKKGVVDDVADTKGKLADSSDADSAAEMLVEEAEDEPDNISRPINNEVEGGEVVANEAAKDSGNTRDVSGANAASQSAENSAVDDSEDAESSDNELVADMGDTSDGDEGGVDDDIDTDVELDEVLQLADELDMPVNSLDDVGDDYTATTTPAATYTTIKPDGSAELSEHFAEMITYATLLGGSNLNSQGTEMQNDDTFAGTTSSIPTLSPTRKTTTKLKLIPKSARPTKLILLPTMAMKDFAQSKAAVEKMLVNQTQNRTSISVSPKWQGGGVYVAPQQGDVLERRLTEPPKSTSLPTDFIDSNELRDIIDVSQLEGVELANDTAEYDDSTLRNASKHSISQAPPSTLQTLIGKEASPEDYRWPATNFSLEPNQQASTSVGGIASVDRQQAYDVEDINFEQVVLENTDDITMDDGHMDNRNAHGFPVSNPADLVVDEDGNNETDNGGGSGGDGGADGVDDDQTSRFLAGVVDAANEDEIYDWDEISRNNRRNLMRGRDVVTKFLQIVETQHLLGANCEAGTSLNLGEGVVDRYAQDRFRVEAEVAVNRANMLTRSSSFSSAAVQVVQCTLSLKSEKTHFNRPMGFYARYFWLRYNTISFFGMRKLTGVKEATTPFSTLRLYISLLSNKALWYDPLPVAPLLSLGSFHAWISYLLFSSLTSKLAVVAPTTIPLIAISIQLEAFREVPSL</sequence>
<reference evidence="3" key="1">
    <citation type="submission" date="2020-11" db="EMBL/GenBank/DDBJ databases">
        <authorList>
            <person name="Whitehead M."/>
        </authorList>
    </citation>
    <scope>NUCLEOTIDE SEQUENCE</scope>
    <source>
        <strain evidence="3">EGII</strain>
    </source>
</reference>
<gene>
    <name evidence="3" type="ORF">CCAP1982_LOCUS22026</name>
</gene>
<keyword evidence="4" id="KW-1185">Reference proteome</keyword>
<evidence type="ECO:0000256" key="2">
    <source>
        <dbReference type="SAM" id="SignalP"/>
    </source>
</evidence>